<dbReference type="AlphaFoldDB" id="A0AAW8FQ40"/>
<feature type="compositionally biased region" description="Polar residues" evidence="1">
    <location>
        <begin position="139"/>
        <end position="155"/>
    </location>
</feature>
<name>A0AAW8FQ40_9ACTN</name>
<dbReference type="Proteomes" id="UP001234216">
    <property type="component" value="Unassembled WGS sequence"/>
</dbReference>
<protein>
    <recommendedName>
        <fullName evidence="4">Aminoglycoside phosphotransferase domain-containing protein</fullName>
    </recommendedName>
</protein>
<feature type="region of interest" description="Disordered" evidence="1">
    <location>
        <begin position="139"/>
        <end position="158"/>
    </location>
</feature>
<evidence type="ECO:0000313" key="3">
    <source>
        <dbReference type="Proteomes" id="UP001234216"/>
    </source>
</evidence>
<feature type="compositionally biased region" description="Low complexity" evidence="1">
    <location>
        <begin position="207"/>
        <end position="222"/>
    </location>
</feature>
<reference evidence="2" key="1">
    <citation type="submission" date="2023-07" db="EMBL/GenBank/DDBJ databases">
        <title>Comparative genomics of wheat-associated soil bacteria to identify genetic determinants of phenazine resistance.</title>
        <authorList>
            <person name="Mouncey N."/>
        </authorList>
    </citation>
    <scope>NUCLEOTIDE SEQUENCE</scope>
    <source>
        <strain evidence="2">V4I22</strain>
    </source>
</reference>
<feature type="compositionally biased region" description="Basic residues" evidence="1">
    <location>
        <begin position="234"/>
        <end position="253"/>
    </location>
</feature>
<dbReference type="Gene3D" id="3.30.200.20">
    <property type="entry name" value="Phosphorylase Kinase, domain 1"/>
    <property type="match status" value="1"/>
</dbReference>
<dbReference type="EMBL" id="JAUSZV010000005">
    <property type="protein sequence ID" value="MDQ0912216.1"/>
    <property type="molecule type" value="Genomic_DNA"/>
</dbReference>
<evidence type="ECO:0008006" key="4">
    <source>
        <dbReference type="Google" id="ProtNLM"/>
    </source>
</evidence>
<sequence>MATAPGPRTITRDPEELAHRLTAWLGARLSGAKAVGVTVPASNGLSSETLLFDIQNPEPPLRSCALRLPADPSAYTVFPVYDMVRQFRTMEVVGRLSDLPVPKAQWLEEDPARSGHRSSSWSACGGAYRRMSCPTPTRATGCTPRATPNANTSRPPRSGCWHAFTTKSRCGKRSSWSCPARATRCAAMSPPNARTATGWWTDSTAHPSSSRPSTGWSSSGRPTRGHPSSTGATRPRRARRRSGRPWCRRCRRR</sequence>
<evidence type="ECO:0000256" key="1">
    <source>
        <dbReference type="SAM" id="MobiDB-lite"/>
    </source>
</evidence>
<comment type="caution">
    <text evidence="2">The sequence shown here is derived from an EMBL/GenBank/DDBJ whole genome shotgun (WGS) entry which is preliminary data.</text>
</comment>
<proteinExistence type="predicted"/>
<accession>A0AAW8FQ40</accession>
<feature type="compositionally biased region" description="Polar residues" evidence="1">
    <location>
        <begin position="192"/>
        <end position="206"/>
    </location>
</feature>
<organism evidence="2 3">
    <name type="scientific">Streptomyces canus</name>
    <dbReference type="NCBI Taxonomy" id="58343"/>
    <lineage>
        <taxon>Bacteria</taxon>
        <taxon>Bacillati</taxon>
        <taxon>Actinomycetota</taxon>
        <taxon>Actinomycetes</taxon>
        <taxon>Kitasatosporales</taxon>
        <taxon>Streptomycetaceae</taxon>
        <taxon>Streptomyces</taxon>
        <taxon>Streptomyces aurantiacus group</taxon>
    </lineage>
</organism>
<gene>
    <name evidence="2" type="ORF">QFZ22_008201</name>
</gene>
<evidence type="ECO:0000313" key="2">
    <source>
        <dbReference type="EMBL" id="MDQ0912216.1"/>
    </source>
</evidence>
<feature type="region of interest" description="Disordered" evidence="1">
    <location>
        <begin position="187"/>
        <end position="253"/>
    </location>
</feature>